<gene>
    <name evidence="4" type="ORF">H4Q31_10825</name>
</gene>
<organism evidence="4 5">
    <name type="scientific">Cohnella lubricantis</name>
    <dbReference type="NCBI Taxonomy" id="2163172"/>
    <lineage>
        <taxon>Bacteria</taxon>
        <taxon>Bacillati</taxon>
        <taxon>Bacillota</taxon>
        <taxon>Bacilli</taxon>
        <taxon>Bacillales</taxon>
        <taxon>Paenibacillaceae</taxon>
        <taxon>Cohnella</taxon>
    </lineage>
</organism>
<evidence type="ECO:0000313" key="4">
    <source>
        <dbReference type="EMBL" id="MBB6677818.1"/>
    </source>
</evidence>
<dbReference type="InterPro" id="IPR050832">
    <property type="entry name" value="Bact_Acetyltransf"/>
</dbReference>
<evidence type="ECO:0000256" key="2">
    <source>
        <dbReference type="ARBA" id="ARBA00023315"/>
    </source>
</evidence>
<comment type="caution">
    <text evidence="4">The sequence shown here is derived from an EMBL/GenBank/DDBJ whole genome shotgun (WGS) entry which is preliminary data.</text>
</comment>
<dbReference type="Proteomes" id="UP000574133">
    <property type="component" value="Unassembled WGS sequence"/>
</dbReference>
<dbReference type="EMBL" id="JACJVN010000038">
    <property type="protein sequence ID" value="MBB6677818.1"/>
    <property type="molecule type" value="Genomic_DNA"/>
</dbReference>
<keyword evidence="1 4" id="KW-0808">Transferase</keyword>
<dbReference type="GO" id="GO:0016747">
    <property type="term" value="F:acyltransferase activity, transferring groups other than amino-acyl groups"/>
    <property type="evidence" value="ECO:0007669"/>
    <property type="project" value="InterPro"/>
</dbReference>
<evidence type="ECO:0000256" key="1">
    <source>
        <dbReference type="ARBA" id="ARBA00022679"/>
    </source>
</evidence>
<keyword evidence="2" id="KW-0012">Acyltransferase</keyword>
<dbReference type="InterPro" id="IPR000182">
    <property type="entry name" value="GNAT_dom"/>
</dbReference>
<dbReference type="CDD" id="cd04301">
    <property type="entry name" value="NAT_SF"/>
    <property type="match status" value="1"/>
</dbReference>
<dbReference type="PROSITE" id="PS51186">
    <property type="entry name" value="GNAT"/>
    <property type="match status" value="1"/>
</dbReference>
<dbReference type="PANTHER" id="PTHR43877:SF2">
    <property type="entry name" value="AMINOALKYLPHOSPHONATE N-ACETYLTRANSFERASE-RELATED"/>
    <property type="match status" value="1"/>
</dbReference>
<sequence length="203" mass="23293">MNLYTYRPLAEEDIEVICAWPQNADELFYMGPSFQFPLRPEQIKSRLPGRYLPTVMLNRDQVPVAYANLYDLDTDEGSCWLGNVIVAPDYRRAGASSFLIETMMTRAREELGCRRLKLRCHNTNTRALLLYTKNGFIPCGSLRMVNHEGQTIVGIDMEIRLDREDGNAVPAANSQELDKRDNDTARTLDEFDTIREGIIWDEP</sequence>
<name>A0A841TEU3_9BACL</name>
<keyword evidence="5" id="KW-1185">Reference proteome</keyword>
<feature type="domain" description="N-acetyltransferase" evidence="3">
    <location>
        <begin position="4"/>
        <end position="162"/>
    </location>
</feature>
<dbReference type="SUPFAM" id="SSF55729">
    <property type="entry name" value="Acyl-CoA N-acyltransferases (Nat)"/>
    <property type="match status" value="1"/>
</dbReference>
<dbReference type="Gene3D" id="3.40.630.30">
    <property type="match status" value="1"/>
</dbReference>
<dbReference type="RefSeq" id="WP_185179097.1">
    <property type="nucleotide sequence ID" value="NZ_CBCSEP010000043.1"/>
</dbReference>
<accession>A0A841TEU3</accession>
<dbReference type="Pfam" id="PF00583">
    <property type="entry name" value="Acetyltransf_1"/>
    <property type="match status" value="1"/>
</dbReference>
<proteinExistence type="predicted"/>
<evidence type="ECO:0000313" key="5">
    <source>
        <dbReference type="Proteomes" id="UP000574133"/>
    </source>
</evidence>
<dbReference type="AlphaFoldDB" id="A0A841TEU3"/>
<protein>
    <submittedName>
        <fullName evidence="4">GNAT family N-acetyltransferase</fullName>
    </submittedName>
</protein>
<evidence type="ECO:0000259" key="3">
    <source>
        <dbReference type="PROSITE" id="PS51186"/>
    </source>
</evidence>
<dbReference type="InterPro" id="IPR016181">
    <property type="entry name" value="Acyl_CoA_acyltransferase"/>
</dbReference>
<dbReference type="PANTHER" id="PTHR43877">
    <property type="entry name" value="AMINOALKYLPHOSPHONATE N-ACETYLTRANSFERASE-RELATED-RELATED"/>
    <property type="match status" value="1"/>
</dbReference>
<reference evidence="4 5" key="1">
    <citation type="submission" date="2020-08" db="EMBL/GenBank/DDBJ databases">
        <title>Cohnella phylogeny.</title>
        <authorList>
            <person name="Dunlap C."/>
        </authorList>
    </citation>
    <scope>NUCLEOTIDE SEQUENCE [LARGE SCALE GENOMIC DNA]</scope>
    <source>
        <strain evidence="4 5">DSM 103658</strain>
    </source>
</reference>